<evidence type="ECO:0000313" key="8">
    <source>
        <dbReference type="Proteomes" id="UP001056035"/>
    </source>
</evidence>
<dbReference type="PROSITE" id="PS51257">
    <property type="entry name" value="PROKAR_LIPOPROTEIN"/>
    <property type="match status" value="1"/>
</dbReference>
<evidence type="ECO:0000256" key="3">
    <source>
        <dbReference type="ARBA" id="ARBA00023004"/>
    </source>
</evidence>
<protein>
    <submittedName>
        <fullName evidence="7">Cytochrome c</fullName>
    </submittedName>
</protein>
<evidence type="ECO:0000256" key="4">
    <source>
        <dbReference type="PROSITE-ProRule" id="PRU00433"/>
    </source>
</evidence>
<evidence type="ECO:0000256" key="5">
    <source>
        <dbReference type="SAM" id="SignalP"/>
    </source>
</evidence>
<keyword evidence="8" id="KW-1185">Reference proteome</keyword>
<dbReference type="InterPro" id="IPR009056">
    <property type="entry name" value="Cyt_c-like_dom"/>
</dbReference>
<accession>A0ABY5DU48</accession>
<dbReference type="SUPFAM" id="SSF46626">
    <property type="entry name" value="Cytochrome c"/>
    <property type="match status" value="1"/>
</dbReference>
<feature type="domain" description="Cytochrome c" evidence="6">
    <location>
        <begin position="35"/>
        <end position="122"/>
    </location>
</feature>
<evidence type="ECO:0000259" key="6">
    <source>
        <dbReference type="PROSITE" id="PS51007"/>
    </source>
</evidence>
<proteinExistence type="predicted"/>
<organism evidence="7 8">
    <name type="scientific">Paraconexibacter antarcticus</name>
    <dbReference type="NCBI Taxonomy" id="2949664"/>
    <lineage>
        <taxon>Bacteria</taxon>
        <taxon>Bacillati</taxon>
        <taxon>Actinomycetota</taxon>
        <taxon>Thermoleophilia</taxon>
        <taxon>Solirubrobacterales</taxon>
        <taxon>Paraconexibacteraceae</taxon>
        <taxon>Paraconexibacter</taxon>
    </lineage>
</organism>
<evidence type="ECO:0000256" key="1">
    <source>
        <dbReference type="ARBA" id="ARBA00022617"/>
    </source>
</evidence>
<dbReference type="PROSITE" id="PS51007">
    <property type="entry name" value="CYTC"/>
    <property type="match status" value="1"/>
</dbReference>
<keyword evidence="1 4" id="KW-0349">Heme</keyword>
<dbReference type="InterPro" id="IPR036909">
    <property type="entry name" value="Cyt_c-like_dom_sf"/>
</dbReference>
<keyword evidence="2 4" id="KW-0479">Metal-binding</keyword>
<dbReference type="Pfam" id="PF00034">
    <property type="entry name" value="Cytochrom_C"/>
    <property type="match status" value="1"/>
</dbReference>
<reference evidence="7 8" key="1">
    <citation type="submission" date="2022-06" db="EMBL/GenBank/DDBJ databases">
        <title>Paraconexibacter antarcticus.</title>
        <authorList>
            <person name="Kim C.S."/>
        </authorList>
    </citation>
    <scope>NUCLEOTIDE SEQUENCE [LARGE SCALE GENOMIC DNA]</scope>
    <source>
        <strain evidence="7 8">02-257</strain>
    </source>
</reference>
<gene>
    <name evidence="7" type="ORF">NBH00_22395</name>
</gene>
<feature type="chain" id="PRO_5045896886" evidence="5">
    <location>
        <begin position="21"/>
        <end position="143"/>
    </location>
</feature>
<sequence length="143" mass="15074">MRRPVTAALAVTSLALGLGACGSQDNSVLSSNASPQVKNGSQLFVDKCSGCHTLDKVGAEGSTFKVRDKERVDGPNFNVRKECADNVLYAIRNGGYSGAIMPENLVVGKQAEDIAAFLQQYSGLQKKFPPGAKRIICPATPSS</sequence>
<dbReference type="EMBL" id="CP098502">
    <property type="protein sequence ID" value="UTI64074.1"/>
    <property type="molecule type" value="Genomic_DNA"/>
</dbReference>
<evidence type="ECO:0000256" key="2">
    <source>
        <dbReference type="ARBA" id="ARBA00022723"/>
    </source>
</evidence>
<name>A0ABY5DU48_9ACTN</name>
<dbReference type="RefSeq" id="WP_254570787.1">
    <property type="nucleotide sequence ID" value="NZ_CP098502.1"/>
</dbReference>
<evidence type="ECO:0000313" key="7">
    <source>
        <dbReference type="EMBL" id="UTI64074.1"/>
    </source>
</evidence>
<dbReference type="Proteomes" id="UP001056035">
    <property type="component" value="Chromosome"/>
</dbReference>
<dbReference type="Gene3D" id="1.10.760.10">
    <property type="entry name" value="Cytochrome c-like domain"/>
    <property type="match status" value="1"/>
</dbReference>
<keyword evidence="5" id="KW-0732">Signal</keyword>
<feature type="signal peptide" evidence="5">
    <location>
        <begin position="1"/>
        <end position="20"/>
    </location>
</feature>
<keyword evidence="3 4" id="KW-0408">Iron</keyword>